<dbReference type="RefSeq" id="WP_330092709.1">
    <property type="nucleotide sequence ID" value="NZ_JAUZMY010000016.1"/>
</dbReference>
<dbReference type="EMBL" id="JAUZMY010000016">
    <property type="protein sequence ID" value="MEE2038937.1"/>
    <property type="molecule type" value="Genomic_DNA"/>
</dbReference>
<accession>A0ABU7KBJ1</accession>
<proteinExistence type="predicted"/>
<name>A0ABU7KBJ1_9ACTN</name>
<sequence>MAYGEHGGGMRARAVCCSVVAATVVLTGCAAEESDPGTQPSRTPPTLAVPASPLPEESALEAYRGMWNVVVEGSHEGAVGHPDLELYASGQALELTTAMLRGVVATGQPVMSPEVVDVTDGASVSVEDCIDDSAWTVQEQTADTTGESGQRVVTATVVAHGGRWLVDDLWLEDYGSC</sequence>
<gene>
    <name evidence="2" type="ORF">Q8791_17095</name>
</gene>
<organism evidence="2 3">
    <name type="scientific">Nocardiopsis codii</name>
    <dbReference type="NCBI Taxonomy" id="3065942"/>
    <lineage>
        <taxon>Bacteria</taxon>
        <taxon>Bacillati</taxon>
        <taxon>Actinomycetota</taxon>
        <taxon>Actinomycetes</taxon>
        <taxon>Streptosporangiales</taxon>
        <taxon>Nocardiopsidaceae</taxon>
        <taxon>Nocardiopsis</taxon>
    </lineage>
</organism>
<comment type="caution">
    <text evidence="2">The sequence shown here is derived from an EMBL/GenBank/DDBJ whole genome shotgun (WGS) entry which is preliminary data.</text>
</comment>
<evidence type="ECO:0000313" key="3">
    <source>
        <dbReference type="Proteomes" id="UP001356095"/>
    </source>
</evidence>
<dbReference type="Proteomes" id="UP001356095">
    <property type="component" value="Unassembled WGS sequence"/>
</dbReference>
<feature type="region of interest" description="Disordered" evidence="1">
    <location>
        <begin position="32"/>
        <end position="51"/>
    </location>
</feature>
<reference evidence="2 3" key="1">
    <citation type="submission" date="2023-08" db="EMBL/GenBank/DDBJ databases">
        <authorList>
            <person name="Girao M."/>
            <person name="Carvalho M.F."/>
        </authorList>
    </citation>
    <scope>NUCLEOTIDE SEQUENCE [LARGE SCALE GENOMIC DNA]</scope>
    <source>
        <strain evidence="2 3">CT-R113</strain>
    </source>
</reference>
<evidence type="ECO:0000256" key="1">
    <source>
        <dbReference type="SAM" id="MobiDB-lite"/>
    </source>
</evidence>
<evidence type="ECO:0000313" key="2">
    <source>
        <dbReference type="EMBL" id="MEE2038937.1"/>
    </source>
</evidence>
<protein>
    <submittedName>
        <fullName evidence="2">Uncharacterized protein</fullName>
    </submittedName>
</protein>
<keyword evidence="3" id="KW-1185">Reference proteome</keyword>